<dbReference type="PANTHER" id="PTHR30624:SF4">
    <property type="entry name" value="METALLOPROTEASE TLDD"/>
    <property type="match status" value="1"/>
</dbReference>
<dbReference type="SUPFAM" id="SSF111283">
    <property type="entry name" value="Putative modulator of DNA gyrase, PmbA/TldD"/>
    <property type="match status" value="1"/>
</dbReference>
<gene>
    <name evidence="8" type="ORF">THFILI_09975</name>
</gene>
<dbReference type="InterPro" id="IPR025502">
    <property type="entry name" value="TldD"/>
</dbReference>
<comment type="similarity">
    <text evidence="1">Belongs to the peptidase U62 family.</text>
</comment>
<evidence type="ECO:0000256" key="4">
    <source>
        <dbReference type="ARBA" id="ARBA00023049"/>
    </source>
</evidence>
<evidence type="ECO:0000313" key="8">
    <source>
        <dbReference type="EMBL" id="KIX84376.1"/>
    </source>
</evidence>
<dbReference type="InterPro" id="IPR036059">
    <property type="entry name" value="TldD/PmbA_sf"/>
</dbReference>
<keyword evidence="4" id="KW-0482">Metalloprotease</keyword>
<reference evidence="8 9" key="1">
    <citation type="journal article" date="2015" name="Genome Announc.">
        <title>Draft Genome Sequence of the Thermophile Thermus filiformis ATCC 43280, Producer of Carotenoid-(Di)glucoside-Branched Fatty Acid (Di)esters and Source of Hyperthermostable Enzymes of Biotechnological Interest.</title>
        <authorList>
            <person name="Mandelli F."/>
            <person name="Oliveira Ramires B."/>
            <person name="Couger M.B."/>
            <person name="Paixao D.A."/>
            <person name="Camilo C.M."/>
            <person name="Polikarpov I."/>
            <person name="Prade R."/>
            <person name="Riano-Pachon D.M."/>
            <person name="Squina F.M."/>
        </authorList>
    </citation>
    <scope>NUCLEOTIDE SEQUENCE [LARGE SCALE GENOMIC DNA]</scope>
    <source>
        <strain evidence="8 9">ATCC 43280</strain>
    </source>
</reference>
<evidence type="ECO:0000313" key="9">
    <source>
        <dbReference type="Proteomes" id="UP000030364"/>
    </source>
</evidence>
<dbReference type="Pfam" id="PF19290">
    <property type="entry name" value="PmbA_TldD_2nd"/>
    <property type="match status" value="1"/>
</dbReference>
<dbReference type="AlphaFoldDB" id="A0A0D6XAK5"/>
<evidence type="ECO:0000259" key="5">
    <source>
        <dbReference type="Pfam" id="PF01523"/>
    </source>
</evidence>
<dbReference type="InterPro" id="IPR045569">
    <property type="entry name" value="Metalloprtase-TldD/E_C"/>
</dbReference>
<dbReference type="GO" id="GO:0008237">
    <property type="term" value="F:metallopeptidase activity"/>
    <property type="evidence" value="ECO:0007669"/>
    <property type="project" value="UniProtKB-KW"/>
</dbReference>
<evidence type="ECO:0000259" key="7">
    <source>
        <dbReference type="Pfam" id="PF19290"/>
    </source>
</evidence>
<dbReference type="InterPro" id="IPR002510">
    <property type="entry name" value="Metalloprtase-TldD/E_N"/>
</dbReference>
<evidence type="ECO:0000259" key="6">
    <source>
        <dbReference type="Pfam" id="PF19289"/>
    </source>
</evidence>
<protein>
    <submittedName>
        <fullName evidence="8">Peptidase C69</fullName>
    </submittedName>
</protein>
<dbReference type="GO" id="GO:0006508">
    <property type="term" value="P:proteolysis"/>
    <property type="evidence" value="ECO:0007669"/>
    <property type="project" value="UniProtKB-KW"/>
</dbReference>
<dbReference type="STRING" id="276.THFILI_09975"/>
<dbReference type="Pfam" id="PF19289">
    <property type="entry name" value="PmbA_TldD_3rd"/>
    <property type="match status" value="1"/>
</dbReference>
<dbReference type="GO" id="GO:0005829">
    <property type="term" value="C:cytosol"/>
    <property type="evidence" value="ECO:0007669"/>
    <property type="project" value="TreeGrafter"/>
</dbReference>
<dbReference type="EMBL" id="JPSL02000040">
    <property type="protein sequence ID" value="KIX84376.1"/>
    <property type="molecule type" value="Genomic_DNA"/>
</dbReference>
<dbReference type="Proteomes" id="UP000030364">
    <property type="component" value="Unassembled WGS sequence"/>
</dbReference>
<dbReference type="PIRSF" id="PIRSF004919">
    <property type="entry name" value="TldD"/>
    <property type="match status" value="1"/>
</dbReference>
<organism evidence="8 9">
    <name type="scientific">Thermus filiformis</name>
    <dbReference type="NCBI Taxonomy" id="276"/>
    <lineage>
        <taxon>Bacteria</taxon>
        <taxon>Thermotogati</taxon>
        <taxon>Deinococcota</taxon>
        <taxon>Deinococci</taxon>
        <taxon>Thermales</taxon>
        <taxon>Thermaceae</taxon>
        <taxon>Thermus</taxon>
    </lineage>
</organism>
<evidence type="ECO:0000256" key="1">
    <source>
        <dbReference type="ARBA" id="ARBA00005836"/>
    </source>
</evidence>
<evidence type="ECO:0000256" key="2">
    <source>
        <dbReference type="ARBA" id="ARBA00022670"/>
    </source>
</evidence>
<accession>A0A0D6XAK5</accession>
<dbReference type="InterPro" id="IPR051463">
    <property type="entry name" value="Peptidase_U62_metallo"/>
</dbReference>
<name>A0A0D6XAK5_THEFI</name>
<keyword evidence="9" id="KW-1185">Reference proteome</keyword>
<keyword evidence="2" id="KW-0645">Protease</keyword>
<feature type="domain" description="Metalloprotease TldD/E central" evidence="7">
    <location>
        <begin position="121"/>
        <end position="223"/>
    </location>
</feature>
<feature type="domain" description="Metalloprotease TldD/E C-terminal" evidence="6">
    <location>
        <begin position="231"/>
        <end position="462"/>
    </location>
</feature>
<dbReference type="Gene3D" id="3.30.2290.10">
    <property type="entry name" value="PmbA/TldD superfamily"/>
    <property type="match status" value="1"/>
</dbReference>
<dbReference type="RefSeq" id="WP_038067326.1">
    <property type="nucleotide sequence ID" value="NZ_JPSL02000040.1"/>
</dbReference>
<feature type="domain" description="Metalloprotease TldD/E N-terminal" evidence="5">
    <location>
        <begin position="22"/>
        <end position="84"/>
    </location>
</feature>
<sequence>MLQEALVEGVLRRALQGGADFAELYVERSRRRRMTVRNGRLEEATSGLEYGAGIRLFFGVEVVYAYTNDLSPQSLLEALETLLRARGEAGRVDERGAGGLDFRKEAPRGLHAPRIPLGAKDKRYRLERLLEAEAAARLAPEIRQVEASLQEWEQEVLVANTEGVWREDLRVRTRLFVLAVAQDEKGVQTGYAAPGLSLGLELFDLYPPKTVGEKAARQALTNLRAKPAPAGTMPVVVGNAFGGVIFHEALGHLLETTSVAKKASVLADKLGEEVASPVVTYIDDGTLPHAFGSSEMDDEGMPTERTVLIEKGVLKSYMVDRLGSLLTGYRRTGSGRRQDYTFAPTSRMRNTFIAPGTTPVEKLIEGVEYGLYAKELGGGQVKPGSGEYNFAVQEGYIIRKGRLEEAVRGAMLVGKGPETIRKVVAVADDLKTAPGMCGSLSGMVPVEVGQPHVLVSELVVGGKA</sequence>
<comment type="caution">
    <text evidence="8">The sequence shown here is derived from an EMBL/GenBank/DDBJ whole genome shotgun (WGS) entry which is preliminary data.</text>
</comment>
<dbReference type="Pfam" id="PF01523">
    <property type="entry name" value="PmbA_TldD_1st"/>
    <property type="match status" value="1"/>
</dbReference>
<dbReference type="InterPro" id="IPR035068">
    <property type="entry name" value="TldD/PmbA_N"/>
</dbReference>
<proteinExistence type="inferred from homology"/>
<evidence type="ECO:0000256" key="3">
    <source>
        <dbReference type="ARBA" id="ARBA00022801"/>
    </source>
</evidence>
<dbReference type="PANTHER" id="PTHR30624">
    <property type="entry name" value="UNCHARACTERIZED PROTEIN TLDD AND PMBA"/>
    <property type="match status" value="1"/>
</dbReference>
<dbReference type="InterPro" id="IPR045570">
    <property type="entry name" value="Metalloprtase-TldD/E_cen_dom"/>
</dbReference>
<keyword evidence="3" id="KW-0378">Hydrolase</keyword>
<dbReference type="OrthoDB" id="9803213at2"/>